<dbReference type="SUPFAM" id="SSF49493">
    <property type="entry name" value="HSP40/DnaJ peptide-binding domain"/>
    <property type="match status" value="2"/>
</dbReference>
<dbReference type="FunFam" id="2.60.260.20:FF:000002">
    <property type="entry name" value="Dnaj homolog subfamily b member"/>
    <property type="match status" value="1"/>
</dbReference>
<dbReference type="OMA" id="EQRSMAY"/>
<gene>
    <name evidence="4" type="ORF">CCACVL1_02114</name>
</gene>
<keyword evidence="5" id="KW-1185">Reference proteome</keyword>
<feature type="compositionally biased region" description="Low complexity" evidence="2">
    <location>
        <begin position="104"/>
        <end position="114"/>
    </location>
</feature>
<dbReference type="Proteomes" id="UP000188268">
    <property type="component" value="Unassembled WGS sequence"/>
</dbReference>
<dbReference type="EMBL" id="AWWV01005569">
    <property type="protein sequence ID" value="OMP04881.1"/>
    <property type="molecule type" value="Genomic_DNA"/>
</dbReference>
<dbReference type="OrthoDB" id="550424at2759"/>
<feature type="compositionally biased region" description="Polar residues" evidence="2">
    <location>
        <begin position="155"/>
        <end position="179"/>
    </location>
</feature>
<feature type="compositionally biased region" description="Basic and acidic residues" evidence="2">
    <location>
        <begin position="45"/>
        <end position="69"/>
    </location>
</feature>
<feature type="domain" description="Chaperone DnaJ C-terminal" evidence="3">
    <location>
        <begin position="229"/>
        <end position="385"/>
    </location>
</feature>
<evidence type="ECO:0000313" key="5">
    <source>
        <dbReference type="Proteomes" id="UP000188268"/>
    </source>
</evidence>
<dbReference type="GO" id="GO:0051087">
    <property type="term" value="F:protein-folding chaperone binding"/>
    <property type="evidence" value="ECO:0007669"/>
    <property type="project" value="TreeGrafter"/>
</dbReference>
<dbReference type="InterPro" id="IPR008971">
    <property type="entry name" value="HSP40/DnaJ_pept-bd"/>
</dbReference>
<dbReference type="STRING" id="210143.A0A1R3KCR6"/>
<keyword evidence="1" id="KW-0143">Chaperone</keyword>
<dbReference type="CDD" id="cd10747">
    <property type="entry name" value="DnaJ_C"/>
    <property type="match status" value="1"/>
</dbReference>
<feature type="compositionally biased region" description="Basic and acidic residues" evidence="2">
    <location>
        <begin position="77"/>
        <end position="103"/>
    </location>
</feature>
<name>A0A1R3KCR6_COCAP</name>
<dbReference type="GO" id="GO:0006457">
    <property type="term" value="P:protein folding"/>
    <property type="evidence" value="ECO:0007669"/>
    <property type="project" value="InterPro"/>
</dbReference>
<dbReference type="Gene3D" id="2.60.260.20">
    <property type="entry name" value="Urease metallochaperone UreE, N-terminal domain"/>
    <property type="match status" value="2"/>
</dbReference>
<dbReference type="AlphaFoldDB" id="A0A1R3KCR6"/>
<feature type="compositionally biased region" description="Low complexity" evidence="2">
    <location>
        <begin position="181"/>
        <end position="195"/>
    </location>
</feature>
<dbReference type="Gramene" id="OMP04881">
    <property type="protein sequence ID" value="OMP04881"/>
    <property type="gene ID" value="CCACVL1_02114"/>
</dbReference>
<reference evidence="4 5" key="1">
    <citation type="submission" date="2013-09" db="EMBL/GenBank/DDBJ databases">
        <title>Corchorus capsularis genome sequencing.</title>
        <authorList>
            <person name="Alam M."/>
            <person name="Haque M.S."/>
            <person name="Islam M.S."/>
            <person name="Emdad E.M."/>
            <person name="Islam M.M."/>
            <person name="Ahmed B."/>
            <person name="Halim A."/>
            <person name="Hossen Q.M.M."/>
            <person name="Hossain M.Z."/>
            <person name="Ahmed R."/>
            <person name="Khan M.M."/>
            <person name="Islam R."/>
            <person name="Rashid M.M."/>
            <person name="Khan S.A."/>
            <person name="Rahman M.S."/>
            <person name="Alam M."/>
        </authorList>
    </citation>
    <scope>NUCLEOTIDE SEQUENCE [LARGE SCALE GENOMIC DNA]</scope>
    <source>
        <strain evidence="5">cv. CVL-1</strain>
        <tissue evidence="4">Whole seedling</tissue>
    </source>
</reference>
<dbReference type="GO" id="GO:0051082">
    <property type="term" value="F:unfolded protein binding"/>
    <property type="evidence" value="ECO:0007669"/>
    <property type="project" value="InterPro"/>
</dbReference>
<accession>A0A1R3KCR6</accession>
<feature type="compositionally biased region" description="Polar residues" evidence="2">
    <location>
        <begin position="196"/>
        <end position="220"/>
    </location>
</feature>
<proteinExistence type="predicted"/>
<sequence>MGDHSHHHHHDQHHHNHESSHARSLSTDLYKDIRKAYKSIVHRWNPDHKSNHVGKKERNDKSIDLDEGYRTIYSMEQEEKSRRGDKPSKNDKHNRQSMDDSAFHSHSSSFLSKNSSRRCTTPSPRPTYLSSPSKKLNFSLSRTFSRRNNRAKAETSPSLSKSISRNSPSPLSRSVSRNAPSPLSRSVSRNCSSSSENEMPNISRSTSKRSTTPIIFSQSTARRKPAPVEKVLECTLEELCHGGLKNIKVIRDVISDEGIIVQEEETLTINLKPGWKKGTKVTFEGKGDEKPGYLPADINFVIQEKRHPLFKRQDDDLEIAVEIPLVKALTGCSLSVPLLGGETMSIHIDDIIYPGYEKVIQGQGMPNAKGGMRGDLRITFFIKFPTQLTDQQRSKASSILLEDCSL</sequence>
<dbReference type="GO" id="GO:0005829">
    <property type="term" value="C:cytosol"/>
    <property type="evidence" value="ECO:0007669"/>
    <property type="project" value="TreeGrafter"/>
</dbReference>
<comment type="caution">
    <text evidence="4">The sequence shown here is derived from an EMBL/GenBank/DDBJ whole genome shotgun (WGS) entry which is preliminary data.</text>
</comment>
<dbReference type="PANTHER" id="PTHR24078:SF522">
    <property type="entry name" value="DNAJ CHAPERONE C-TERMINAL DOMAIN-CONTAINING PROTEIN"/>
    <property type="match status" value="1"/>
</dbReference>
<dbReference type="InterPro" id="IPR002939">
    <property type="entry name" value="DnaJ_C"/>
</dbReference>
<feature type="compositionally biased region" description="Polar residues" evidence="2">
    <location>
        <begin position="117"/>
        <end position="143"/>
    </location>
</feature>
<feature type="region of interest" description="Disordered" evidence="2">
    <location>
        <begin position="45"/>
        <end position="221"/>
    </location>
</feature>
<feature type="compositionally biased region" description="Basic residues" evidence="2">
    <location>
        <begin position="1"/>
        <end position="16"/>
    </location>
</feature>
<dbReference type="InterPro" id="IPR051339">
    <property type="entry name" value="DnaJ_subfamily_B"/>
</dbReference>
<dbReference type="PANTHER" id="PTHR24078">
    <property type="entry name" value="DNAJ HOMOLOG SUBFAMILY C MEMBER"/>
    <property type="match status" value="1"/>
</dbReference>
<evidence type="ECO:0000256" key="2">
    <source>
        <dbReference type="SAM" id="MobiDB-lite"/>
    </source>
</evidence>
<feature type="region of interest" description="Disordered" evidence="2">
    <location>
        <begin position="1"/>
        <end position="25"/>
    </location>
</feature>
<dbReference type="FunFam" id="2.60.260.20:FF:000006">
    <property type="entry name" value="DnaJ subfamily B member 13"/>
    <property type="match status" value="1"/>
</dbReference>
<evidence type="ECO:0000313" key="4">
    <source>
        <dbReference type="EMBL" id="OMP04881.1"/>
    </source>
</evidence>
<protein>
    <recommendedName>
        <fullName evidence="3">Chaperone DnaJ C-terminal domain-containing protein</fullName>
    </recommendedName>
</protein>
<evidence type="ECO:0000256" key="1">
    <source>
        <dbReference type="ARBA" id="ARBA00023186"/>
    </source>
</evidence>
<dbReference type="Pfam" id="PF01556">
    <property type="entry name" value="DnaJ_C"/>
    <property type="match status" value="1"/>
</dbReference>
<organism evidence="4 5">
    <name type="scientific">Corchorus capsularis</name>
    <name type="common">Jute</name>
    <dbReference type="NCBI Taxonomy" id="210143"/>
    <lineage>
        <taxon>Eukaryota</taxon>
        <taxon>Viridiplantae</taxon>
        <taxon>Streptophyta</taxon>
        <taxon>Embryophyta</taxon>
        <taxon>Tracheophyta</taxon>
        <taxon>Spermatophyta</taxon>
        <taxon>Magnoliopsida</taxon>
        <taxon>eudicotyledons</taxon>
        <taxon>Gunneridae</taxon>
        <taxon>Pentapetalae</taxon>
        <taxon>rosids</taxon>
        <taxon>malvids</taxon>
        <taxon>Malvales</taxon>
        <taxon>Malvaceae</taxon>
        <taxon>Grewioideae</taxon>
        <taxon>Apeibeae</taxon>
        <taxon>Corchorus</taxon>
    </lineage>
</organism>
<evidence type="ECO:0000259" key="3">
    <source>
        <dbReference type="Pfam" id="PF01556"/>
    </source>
</evidence>